<name>A0ABP8WAP1_9MICO</name>
<dbReference type="PANTHER" id="PTHR37955:SF1">
    <property type="entry name" value="DEP DOMAIN-CONTAINING PROTEIN"/>
    <property type="match status" value="1"/>
</dbReference>
<dbReference type="InterPro" id="IPR052951">
    <property type="entry name" value="Tellurite_res_ion_channel"/>
</dbReference>
<evidence type="ECO:0000256" key="5">
    <source>
        <dbReference type="SAM" id="MobiDB-lite"/>
    </source>
</evidence>
<feature type="transmembrane region" description="Helical" evidence="6">
    <location>
        <begin position="311"/>
        <end position="332"/>
    </location>
</feature>
<feature type="transmembrane region" description="Helical" evidence="6">
    <location>
        <begin position="166"/>
        <end position="185"/>
    </location>
</feature>
<comment type="caution">
    <text evidence="7">The sequence shown here is derived from an EMBL/GenBank/DDBJ whole genome shotgun (WGS) entry which is preliminary data.</text>
</comment>
<feature type="transmembrane region" description="Helical" evidence="6">
    <location>
        <begin position="108"/>
        <end position="127"/>
    </location>
</feature>
<gene>
    <name evidence="7" type="ORF">GCM10025780_34340</name>
</gene>
<reference evidence="8" key="1">
    <citation type="journal article" date="2019" name="Int. J. Syst. Evol. Microbiol.">
        <title>The Global Catalogue of Microorganisms (GCM) 10K type strain sequencing project: providing services to taxonomists for standard genome sequencing and annotation.</title>
        <authorList>
            <consortium name="The Broad Institute Genomics Platform"/>
            <consortium name="The Broad Institute Genome Sequencing Center for Infectious Disease"/>
            <person name="Wu L."/>
            <person name="Ma J."/>
        </authorList>
    </citation>
    <scope>NUCLEOTIDE SEQUENCE [LARGE SCALE GENOMIC DNA]</scope>
    <source>
        <strain evidence="8">JCM 18956</strain>
    </source>
</reference>
<evidence type="ECO:0008006" key="9">
    <source>
        <dbReference type="Google" id="ProtNLM"/>
    </source>
</evidence>
<sequence length="350" mass="37201">MSTPEQAHPEHSDPAHPGHPAHHHHAATRERTTLPLALFGMPLGVIGLAGGWYAARTDLGAPAWPDEVLYGIGTALWIVLSVVYIVSGLRATTGGFRSDLKHPVFGPFAAYIPLIGILVAGHYSLYLPNAGPWVTFAAVAALAIVAAQLVSHWMTGGIRLQDFHPGYFVPVVAGANVASIGLSQIGQHDAAIGAFAAGLFFWLVIGTAVIVRLVAHEPLPVPLRPALSAFLAAAATSSLAWIISHPGPIDEVQLGLTGILVIMLVVQFLLIPEYGKLRLGFSFWIFTFPIASTTNYAVRFFTTTHLIGWQAWAWGILGAATVFVVVVALGSIPRGRRTEKPRAQDAPAPA</sequence>
<evidence type="ECO:0000256" key="3">
    <source>
        <dbReference type="ARBA" id="ARBA00022989"/>
    </source>
</evidence>
<keyword evidence="3 6" id="KW-1133">Transmembrane helix</keyword>
<feature type="transmembrane region" description="Helical" evidence="6">
    <location>
        <begin position="34"/>
        <end position="55"/>
    </location>
</feature>
<comment type="subcellular location">
    <subcellularLocation>
        <location evidence="1">Membrane</location>
        <topology evidence="1">Multi-pass membrane protein</topology>
    </subcellularLocation>
</comment>
<feature type="compositionally biased region" description="Basic and acidic residues" evidence="5">
    <location>
        <begin position="7"/>
        <end position="16"/>
    </location>
</feature>
<evidence type="ECO:0000313" key="8">
    <source>
        <dbReference type="Proteomes" id="UP001501295"/>
    </source>
</evidence>
<dbReference type="InterPro" id="IPR004695">
    <property type="entry name" value="SLAC1/Mae1/Ssu1/TehA"/>
</dbReference>
<feature type="transmembrane region" description="Helical" evidence="6">
    <location>
        <begin position="226"/>
        <end position="243"/>
    </location>
</feature>
<dbReference type="EMBL" id="BAABLM010000010">
    <property type="protein sequence ID" value="GAA4685129.1"/>
    <property type="molecule type" value="Genomic_DNA"/>
</dbReference>
<evidence type="ECO:0000256" key="2">
    <source>
        <dbReference type="ARBA" id="ARBA00022692"/>
    </source>
</evidence>
<dbReference type="Pfam" id="PF03595">
    <property type="entry name" value="SLAC1"/>
    <property type="match status" value="1"/>
</dbReference>
<organism evidence="7 8">
    <name type="scientific">Frondihabitans cladoniiphilus</name>
    <dbReference type="NCBI Taxonomy" id="715785"/>
    <lineage>
        <taxon>Bacteria</taxon>
        <taxon>Bacillati</taxon>
        <taxon>Actinomycetota</taxon>
        <taxon>Actinomycetes</taxon>
        <taxon>Micrococcales</taxon>
        <taxon>Microbacteriaceae</taxon>
        <taxon>Frondihabitans</taxon>
    </lineage>
</organism>
<proteinExistence type="predicted"/>
<evidence type="ECO:0000256" key="1">
    <source>
        <dbReference type="ARBA" id="ARBA00004141"/>
    </source>
</evidence>
<feature type="transmembrane region" description="Helical" evidence="6">
    <location>
        <begin position="255"/>
        <end position="272"/>
    </location>
</feature>
<feature type="transmembrane region" description="Helical" evidence="6">
    <location>
        <begin position="191"/>
        <end position="214"/>
    </location>
</feature>
<accession>A0ABP8WAP1</accession>
<keyword evidence="2 6" id="KW-0812">Transmembrane</keyword>
<evidence type="ECO:0000256" key="6">
    <source>
        <dbReference type="SAM" id="Phobius"/>
    </source>
</evidence>
<evidence type="ECO:0000313" key="7">
    <source>
        <dbReference type="EMBL" id="GAA4685129.1"/>
    </source>
</evidence>
<keyword evidence="4 6" id="KW-0472">Membrane</keyword>
<dbReference type="RefSeq" id="WP_345377155.1">
    <property type="nucleotide sequence ID" value="NZ_BAABLM010000010.1"/>
</dbReference>
<dbReference type="Gene3D" id="1.50.10.150">
    <property type="entry name" value="Voltage-dependent anion channel"/>
    <property type="match status" value="1"/>
</dbReference>
<feature type="region of interest" description="Disordered" evidence="5">
    <location>
        <begin position="1"/>
        <end position="27"/>
    </location>
</feature>
<evidence type="ECO:0000256" key="4">
    <source>
        <dbReference type="ARBA" id="ARBA00023136"/>
    </source>
</evidence>
<dbReference type="InterPro" id="IPR038665">
    <property type="entry name" value="Voltage-dep_anion_channel_sf"/>
</dbReference>
<feature type="transmembrane region" description="Helical" evidence="6">
    <location>
        <begin position="133"/>
        <end position="154"/>
    </location>
</feature>
<dbReference type="PANTHER" id="PTHR37955">
    <property type="entry name" value="TELLURITE RESISTANCE PROTEIN TEHA"/>
    <property type="match status" value="1"/>
</dbReference>
<feature type="transmembrane region" description="Helical" evidence="6">
    <location>
        <begin position="279"/>
        <end position="299"/>
    </location>
</feature>
<keyword evidence="8" id="KW-1185">Reference proteome</keyword>
<protein>
    <recommendedName>
        <fullName evidence="9">Tellurite resistance protein</fullName>
    </recommendedName>
</protein>
<dbReference type="Proteomes" id="UP001501295">
    <property type="component" value="Unassembled WGS sequence"/>
</dbReference>
<feature type="transmembrane region" description="Helical" evidence="6">
    <location>
        <begin position="67"/>
        <end position="87"/>
    </location>
</feature>